<dbReference type="AlphaFoldDB" id="A0A9J6BVS3"/>
<evidence type="ECO:0000313" key="5">
    <source>
        <dbReference type="Proteomes" id="UP001107558"/>
    </source>
</evidence>
<dbReference type="InterPro" id="IPR036885">
    <property type="entry name" value="SWIB_MDM2_dom_sf"/>
</dbReference>
<evidence type="ECO:0000259" key="3">
    <source>
        <dbReference type="PROSITE" id="PS51998"/>
    </source>
</evidence>
<dbReference type="SMART" id="SM00151">
    <property type="entry name" value="SWIB"/>
    <property type="match status" value="1"/>
</dbReference>
<dbReference type="Gene3D" id="1.10.245.10">
    <property type="entry name" value="SWIB/MDM2 domain"/>
    <property type="match status" value="1"/>
</dbReference>
<dbReference type="Pfam" id="PF08766">
    <property type="entry name" value="DEK_C"/>
    <property type="match status" value="1"/>
</dbReference>
<dbReference type="EMBL" id="JADBJN010000003">
    <property type="protein sequence ID" value="KAG5673816.1"/>
    <property type="molecule type" value="Genomic_DNA"/>
</dbReference>
<feature type="domain" description="DM2" evidence="2">
    <location>
        <begin position="146"/>
        <end position="223"/>
    </location>
</feature>
<organism evidence="4 5">
    <name type="scientific">Polypedilum vanderplanki</name>
    <name type="common">Sleeping chironomid midge</name>
    <dbReference type="NCBI Taxonomy" id="319348"/>
    <lineage>
        <taxon>Eukaryota</taxon>
        <taxon>Metazoa</taxon>
        <taxon>Ecdysozoa</taxon>
        <taxon>Arthropoda</taxon>
        <taxon>Hexapoda</taxon>
        <taxon>Insecta</taxon>
        <taxon>Pterygota</taxon>
        <taxon>Neoptera</taxon>
        <taxon>Endopterygota</taxon>
        <taxon>Diptera</taxon>
        <taxon>Nematocera</taxon>
        <taxon>Chironomoidea</taxon>
        <taxon>Chironomidae</taxon>
        <taxon>Chironominae</taxon>
        <taxon>Polypedilum</taxon>
        <taxon>Polypedilum</taxon>
    </lineage>
</organism>
<dbReference type="PROSITE" id="PS51998">
    <property type="entry name" value="DEK_C"/>
    <property type="match status" value="1"/>
</dbReference>
<evidence type="ECO:0000313" key="4">
    <source>
        <dbReference type="EMBL" id="KAG5673816.1"/>
    </source>
</evidence>
<accession>A0A9J6BVS3</accession>
<name>A0A9J6BVS3_POLVA</name>
<dbReference type="PANTHER" id="PTHR13844">
    <property type="entry name" value="SWI/SNF-RELATED MATRIX-ASSOCIATED ACTIN-DEPENDENT REGULATOR OF CHROMATIN SUBFAMILY D"/>
    <property type="match status" value="1"/>
</dbReference>
<reference evidence="4" key="1">
    <citation type="submission" date="2021-03" db="EMBL/GenBank/DDBJ databases">
        <title>Chromosome level genome of the anhydrobiotic midge Polypedilum vanderplanki.</title>
        <authorList>
            <person name="Yoshida Y."/>
            <person name="Kikawada T."/>
            <person name="Gusev O."/>
        </authorList>
    </citation>
    <scope>NUCLEOTIDE SEQUENCE</scope>
    <source>
        <strain evidence="4">NIAS01</strain>
        <tissue evidence="4">Whole body or cell culture</tissue>
    </source>
</reference>
<comment type="caution">
    <text evidence="4">The sequence shown here is derived from an EMBL/GenBank/DDBJ whole genome shotgun (WGS) entry which is preliminary data.</text>
</comment>
<dbReference type="SUPFAM" id="SSF47592">
    <property type="entry name" value="SWIB/MDM2 domain"/>
    <property type="match status" value="1"/>
</dbReference>
<proteinExistence type="predicted"/>
<dbReference type="PROSITE" id="PS51925">
    <property type="entry name" value="SWIB_MDM2"/>
    <property type="match status" value="1"/>
</dbReference>
<evidence type="ECO:0000256" key="1">
    <source>
        <dbReference type="SAM" id="MobiDB-lite"/>
    </source>
</evidence>
<feature type="domain" description="DEK-C" evidence="3">
    <location>
        <begin position="4"/>
        <end position="59"/>
    </location>
</feature>
<keyword evidence="5" id="KW-1185">Reference proteome</keyword>
<feature type="compositionally biased region" description="Acidic residues" evidence="1">
    <location>
        <begin position="123"/>
        <end position="133"/>
    </location>
</feature>
<feature type="region of interest" description="Disordered" evidence="1">
    <location>
        <begin position="58"/>
        <end position="144"/>
    </location>
</feature>
<dbReference type="InterPro" id="IPR003121">
    <property type="entry name" value="SWIB_MDM2_domain"/>
</dbReference>
<dbReference type="OrthoDB" id="10251073at2759"/>
<dbReference type="InterPro" id="IPR014876">
    <property type="entry name" value="DEK_C"/>
</dbReference>
<dbReference type="Pfam" id="PF02201">
    <property type="entry name" value="SWIB"/>
    <property type="match status" value="1"/>
</dbReference>
<evidence type="ECO:0008006" key="6">
    <source>
        <dbReference type="Google" id="ProtNLM"/>
    </source>
</evidence>
<feature type="compositionally biased region" description="Acidic residues" evidence="1">
    <location>
        <begin position="64"/>
        <end position="83"/>
    </location>
</feature>
<dbReference type="Proteomes" id="UP001107558">
    <property type="component" value="Chromosome 3"/>
</dbReference>
<sequence>MASAFSKDQLRKEINSILKGADLEKTSAKEVRLQLQNKLKVDFTSRKKELDKLIMAEVNAMQDSESEEEEEVEEEAVQDDDSDYDKNKRTSSARKRKADSDSEDDYKPTKTASKSKKKKNSSDYDDDDSDEDWKDSKKKKKGKATGFTRPYKLSKDLAELMGKKEMARHEVVKNVWKIIKEKNLYDPKNKQFAICDEPLERIFGVKRFRTFGMMKYLMPHFIK</sequence>
<dbReference type="Gene3D" id="1.10.10.60">
    <property type="entry name" value="Homeodomain-like"/>
    <property type="match status" value="1"/>
</dbReference>
<protein>
    <recommendedName>
        <fullName evidence="6">Upstream activation factor subunit spp27</fullName>
    </recommendedName>
</protein>
<evidence type="ECO:0000259" key="2">
    <source>
        <dbReference type="PROSITE" id="PS51925"/>
    </source>
</evidence>
<dbReference type="CDD" id="cd10567">
    <property type="entry name" value="SWIB-MDM2_like"/>
    <property type="match status" value="1"/>
</dbReference>
<dbReference type="SUPFAM" id="SSF109715">
    <property type="entry name" value="DEK C-terminal domain"/>
    <property type="match status" value="1"/>
</dbReference>
<dbReference type="InterPro" id="IPR019835">
    <property type="entry name" value="SWIB_domain"/>
</dbReference>
<gene>
    <name evidence="4" type="ORF">PVAND_003832</name>
</gene>